<protein>
    <submittedName>
        <fullName evidence="1">19096_t:CDS:1</fullName>
    </submittedName>
</protein>
<evidence type="ECO:0000313" key="1">
    <source>
        <dbReference type="EMBL" id="CAG8775762.1"/>
    </source>
</evidence>
<dbReference type="OrthoDB" id="2374186at2759"/>
<sequence>MAQTIFNHLNNSQKTATKHINFQQSNNKQPSLSGETLNVYDNPNSGLLNGELDLAPFPNLRKITFQQNVRFNILESIDLSKNEKLSRIVISGQNDNFFENNSFTLLIKEIQLSRIILACEIKDYRGTQWVWIKTTNYLRDQAIIPYFLVEDRKIEQLEAEVA</sequence>
<comment type="caution">
    <text evidence="1">The sequence shown here is derived from an EMBL/GenBank/DDBJ whole genome shotgun (WGS) entry which is preliminary data.</text>
</comment>
<gene>
    <name evidence="1" type="ORF">RFULGI_LOCUS15417</name>
</gene>
<dbReference type="Proteomes" id="UP000789396">
    <property type="component" value="Unassembled WGS sequence"/>
</dbReference>
<feature type="non-terminal residue" evidence="1">
    <location>
        <position position="162"/>
    </location>
</feature>
<reference evidence="1" key="1">
    <citation type="submission" date="2021-06" db="EMBL/GenBank/DDBJ databases">
        <authorList>
            <person name="Kallberg Y."/>
            <person name="Tangrot J."/>
            <person name="Rosling A."/>
        </authorList>
    </citation>
    <scope>NUCLEOTIDE SEQUENCE</scope>
    <source>
        <strain evidence="1">IN212</strain>
    </source>
</reference>
<name>A0A9N9JCL5_9GLOM</name>
<dbReference type="EMBL" id="CAJVPZ010049369">
    <property type="protein sequence ID" value="CAG8775762.1"/>
    <property type="molecule type" value="Genomic_DNA"/>
</dbReference>
<accession>A0A9N9JCL5</accession>
<dbReference type="AlphaFoldDB" id="A0A9N9JCL5"/>
<proteinExistence type="predicted"/>
<organism evidence="1 2">
    <name type="scientific">Racocetra fulgida</name>
    <dbReference type="NCBI Taxonomy" id="60492"/>
    <lineage>
        <taxon>Eukaryota</taxon>
        <taxon>Fungi</taxon>
        <taxon>Fungi incertae sedis</taxon>
        <taxon>Mucoromycota</taxon>
        <taxon>Glomeromycotina</taxon>
        <taxon>Glomeromycetes</taxon>
        <taxon>Diversisporales</taxon>
        <taxon>Gigasporaceae</taxon>
        <taxon>Racocetra</taxon>
    </lineage>
</organism>
<keyword evidence="2" id="KW-1185">Reference proteome</keyword>
<evidence type="ECO:0000313" key="2">
    <source>
        <dbReference type="Proteomes" id="UP000789396"/>
    </source>
</evidence>